<dbReference type="InterPro" id="IPR010398">
    <property type="entry name" value="DUF997"/>
</dbReference>
<reference evidence="2 3" key="1">
    <citation type="submission" date="2021-02" db="EMBL/GenBank/DDBJ databases">
        <title>Complete genome of Desulfoluna sp. strain ASN36.</title>
        <authorList>
            <person name="Takahashi A."/>
            <person name="Kojima H."/>
            <person name="Fukui M."/>
        </authorList>
    </citation>
    <scope>NUCLEOTIDE SEQUENCE [LARGE SCALE GENOMIC DNA]</scope>
    <source>
        <strain evidence="2 3">ASN36</strain>
    </source>
</reference>
<dbReference type="Pfam" id="PF06196">
    <property type="entry name" value="DUF997"/>
    <property type="match status" value="1"/>
</dbReference>
<evidence type="ECO:0000256" key="1">
    <source>
        <dbReference type="SAM" id="Phobius"/>
    </source>
</evidence>
<evidence type="ECO:0000313" key="3">
    <source>
        <dbReference type="Proteomes" id="UP001320148"/>
    </source>
</evidence>
<gene>
    <name evidence="2" type="ORF">DSLASN_14610</name>
</gene>
<evidence type="ECO:0000313" key="2">
    <source>
        <dbReference type="EMBL" id="BCS95829.1"/>
    </source>
</evidence>
<protein>
    <submittedName>
        <fullName evidence="2">Sodium:pantothenate symporter</fullName>
    </submittedName>
</protein>
<dbReference type="RefSeq" id="WP_236892164.1">
    <property type="nucleotide sequence ID" value="NZ_AP024488.1"/>
</dbReference>
<keyword evidence="1" id="KW-1133">Transmembrane helix</keyword>
<dbReference type="PANTHER" id="PTHR39174">
    <property type="entry name" value="INNER MEMBRANE PROTEIN-RELATED"/>
    <property type="match status" value="1"/>
</dbReference>
<feature type="transmembrane region" description="Helical" evidence="1">
    <location>
        <begin position="16"/>
        <end position="34"/>
    </location>
</feature>
<organism evidence="2 3">
    <name type="scientific">Desulfoluna limicola</name>
    <dbReference type="NCBI Taxonomy" id="2810562"/>
    <lineage>
        <taxon>Bacteria</taxon>
        <taxon>Pseudomonadati</taxon>
        <taxon>Thermodesulfobacteriota</taxon>
        <taxon>Desulfobacteria</taxon>
        <taxon>Desulfobacterales</taxon>
        <taxon>Desulfolunaceae</taxon>
        <taxon>Desulfoluna</taxon>
    </lineage>
</organism>
<feature type="transmembrane region" description="Helical" evidence="1">
    <location>
        <begin position="54"/>
        <end position="78"/>
    </location>
</feature>
<keyword evidence="1" id="KW-0472">Membrane</keyword>
<keyword evidence="3" id="KW-1185">Reference proteome</keyword>
<dbReference type="PANTHER" id="PTHR39174:SF1">
    <property type="entry name" value="INNER MEMBRANE PROTEIN"/>
    <property type="match status" value="1"/>
</dbReference>
<dbReference type="EMBL" id="AP024488">
    <property type="protein sequence ID" value="BCS95829.1"/>
    <property type="molecule type" value="Genomic_DNA"/>
</dbReference>
<accession>A0ABM7PF78</accession>
<keyword evidence="1" id="KW-0812">Transmembrane</keyword>
<dbReference type="Proteomes" id="UP001320148">
    <property type="component" value="Chromosome"/>
</dbReference>
<proteinExistence type="predicted"/>
<name>A0ABM7PF78_9BACT</name>
<sequence>MERKTDRRFIQANKEAIIAVGLSLAYFIWWYATAYGYGDAPVSEYAYILGFPEWFFYSCIAGFVLFAILAALMVRFLFKEVSLAKSEESTGGDA</sequence>